<dbReference type="Proteomes" id="UP000179920">
    <property type="component" value="Mitochondrion MITO"/>
</dbReference>
<keyword evidence="2 8" id="KW-0808">Transferase</keyword>
<dbReference type="EMBL" id="LT558140">
    <property type="protein sequence ID" value="SAM86563.1"/>
    <property type="molecule type" value="Genomic_DNA"/>
</dbReference>
<keyword evidence="3 8" id="KW-0548">Nucleotidyltransferase</keyword>
<dbReference type="GO" id="GO:0003887">
    <property type="term" value="F:DNA-directed DNA polymerase activity"/>
    <property type="evidence" value="ECO:0007669"/>
    <property type="project" value="UniProtKB-KW"/>
</dbReference>
<dbReference type="PANTHER" id="PTHR33568:SF3">
    <property type="entry name" value="DNA-DIRECTED DNA POLYMERASE"/>
    <property type="match status" value="1"/>
</dbReference>
<dbReference type="GO" id="GO:0006260">
    <property type="term" value="P:DNA replication"/>
    <property type="evidence" value="ECO:0007669"/>
    <property type="project" value="UniProtKB-KW"/>
</dbReference>
<evidence type="ECO:0000256" key="6">
    <source>
        <dbReference type="ARBA" id="ARBA00023125"/>
    </source>
</evidence>
<dbReference type="InterPro" id="IPR023211">
    <property type="entry name" value="DNA_pol_palm_dom_sf"/>
</dbReference>
<comment type="similarity">
    <text evidence="1 8">Belongs to the DNA polymerase type-B family.</text>
</comment>
<protein>
    <recommendedName>
        <fullName evidence="8">DNA polymerase</fullName>
        <ecNumber evidence="8">2.7.7.7</ecNumber>
    </recommendedName>
</protein>
<proteinExistence type="inferred from homology"/>
<keyword evidence="4 8" id="KW-0235">DNA replication</keyword>
<evidence type="ECO:0000313" key="11">
    <source>
        <dbReference type="Proteomes" id="UP000179920"/>
    </source>
</evidence>
<dbReference type="PROSITE" id="PS00116">
    <property type="entry name" value="DNA_POLYMERASE_B"/>
    <property type="match status" value="1"/>
</dbReference>
<dbReference type="Gene3D" id="1.10.287.690">
    <property type="entry name" value="Helix hairpin bin"/>
    <property type="match status" value="1"/>
</dbReference>
<dbReference type="GO" id="GO:0003677">
    <property type="term" value="F:DNA binding"/>
    <property type="evidence" value="ECO:0007669"/>
    <property type="project" value="UniProtKB-KW"/>
</dbReference>
<dbReference type="GO" id="GO:0000166">
    <property type="term" value="F:nucleotide binding"/>
    <property type="evidence" value="ECO:0007669"/>
    <property type="project" value="InterPro"/>
</dbReference>
<evidence type="ECO:0000256" key="4">
    <source>
        <dbReference type="ARBA" id="ARBA00022705"/>
    </source>
</evidence>
<evidence type="ECO:0000256" key="1">
    <source>
        <dbReference type="ARBA" id="ARBA00005755"/>
    </source>
</evidence>
<dbReference type="AlphaFoldDB" id="A0A1K0HDP9"/>
<evidence type="ECO:0000256" key="7">
    <source>
        <dbReference type="ARBA" id="ARBA00049244"/>
    </source>
</evidence>
<dbReference type="EC" id="2.7.7.7" evidence="8"/>
<comment type="catalytic activity">
    <reaction evidence="7 8">
        <text>DNA(n) + a 2'-deoxyribonucleoside 5'-triphosphate = DNA(n+1) + diphosphate</text>
        <dbReference type="Rhea" id="RHEA:22508"/>
        <dbReference type="Rhea" id="RHEA-COMP:17339"/>
        <dbReference type="Rhea" id="RHEA-COMP:17340"/>
        <dbReference type="ChEBI" id="CHEBI:33019"/>
        <dbReference type="ChEBI" id="CHEBI:61560"/>
        <dbReference type="ChEBI" id="CHEBI:173112"/>
        <dbReference type="EC" id="2.7.7.7"/>
    </reaction>
</comment>
<dbReference type="InterPro" id="IPR006172">
    <property type="entry name" value="DNA-dir_DNA_pol_B"/>
</dbReference>
<feature type="domain" description="DNA-directed DNA polymerase family B mitochondria/virus" evidence="9">
    <location>
        <begin position="319"/>
        <end position="748"/>
    </location>
</feature>
<dbReference type="SMART" id="SM00486">
    <property type="entry name" value="POLBc"/>
    <property type="match status" value="1"/>
</dbReference>
<dbReference type="PANTHER" id="PTHR33568">
    <property type="entry name" value="DNA POLYMERASE"/>
    <property type="match status" value="1"/>
</dbReference>
<evidence type="ECO:0000256" key="3">
    <source>
        <dbReference type="ARBA" id="ARBA00022695"/>
    </source>
</evidence>
<dbReference type="InterPro" id="IPR012337">
    <property type="entry name" value="RNaseH-like_sf"/>
</dbReference>
<evidence type="ECO:0000256" key="8">
    <source>
        <dbReference type="RuleBase" id="RU000442"/>
    </source>
</evidence>
<dbReference type="InterPro" id="IPR017964">
    <property type="entry name" value="DNA-dir_DNA_pol_B_CS"/>
</dbReference>
<dbReference type="PRINTS" id="PR00106">
    <property type="entry name" value="DNAPOLB"/>
</dbReference>
<dbReference type="SUPFAM" id="SSF56672">
    <property type="entry name" value="DNA/RNA polymerases"/>
    <property type="match status" value="1"/>
</dbReference>
<organism evidence="10 11">
    <name type="scientific">Ustilago bromivora</name>
    <dbReference type="NCBI Taxonomy" id="307758"/>
    <lineage>
        <taxon>Eukaryota</taxon>
        <taxon>Fungi</taxon>
        <taxon>Dikarya</taxon>
        <taxon>Basidiomycota</taxon>
        <taxon>Ustilaginomycotina</taxon>
        <taxon>Ustilaginomycetes</taxon>
        <taxon>Ustilaginales</taxon>
        <taxon>Ustilaginaceae</taxon>
        <taxon>Ustilago</taxon>
    </lineage>
</organism>
<reference evidence="11" key="1">
    <citation type="submission" date="2016-04" db="EMBL/GenBank/DDBJ databases">
        <authorList>
            <person name="Guldener U."/>
            <person name="Guldener U."/>
        </authorList>
    </citation>
    <scope>NUCLEOTIDE SEQUENCE [LARGE SCALE GENOMIC DNA]</scope>
    <source>
        <strain evidence="11">UB2112</strain>
    </source>
</reference>
<dbReference type="InterPro" id="IPR043502">
    <property type="entry name" value="DNA/RNA_pol_sf"/>
</dbReference>
<geneLocation type="mitochondrion" evidence="10"/>
<gene>
    <name evidence="10" type="ORF">UBRO_21241</name>
</gene>
<accession>A0A1K0HDP9</accession>
<dbReference type="Pfam" id="PF03175">
    <property type="entry name" value="DNA_pol_B_2"/>
    <property type="match status" value="1"/>
</dbReference>
<dbReference type="Gene3D" id="3.90.1600.10">
    <property type="entry name" value="Palm domain of DNA polymerase"/>
    <property type="match status" value="2"/>
</dbReference>
<dbReference type="SUPFAM" id="SSF53098">
    <property type="entry name" value="Ribonuclease H-like"/>
    <property type="match status" value="1"/>
</dbReference>
<evidence type="ECO:0000256" key="2">
    <source>
        <dbReference type="ARBA" id="ARBA00022679"/>
    </source>
</evidence>
<name>A0A1K0HDP9_9BASI</name>
<evidence type="ECO:0000256" key="5">
    <source>
        <dbReference type="ARBA" id="ARBA00022932"/>
    </source>
</evidence>
<keyword evidence="5 8" id="KW-0239">DNA-directed DNA polymerase</keyword>
<evidence type="ECO:0000313" key="10">
    <source>
        <dbReference type="EMBL" id="SAM86563.1"/>
    </source>
</evidence>
<sequence length="885" mass="101065">MQGFRSYKLLYYNNQLSIETIKEGLLNIVNSQIKEGEVYVVLIEIGYGGTYYSVSKALFLTDEESVESALGLVANTLELLKVKYNLEGQLHLAIKGRVFINTDTYIELKDSQFRKEVMKKLEKIQKEYNASTKTSGNSVKTLLDKVVDMSKAVSTNNTDGSMLYLHNSVYSLISKRDYITSIEYIDNTIKDSNYSKSTKIIVGKTGITYEFVDHHYTDGTIKREFKGNIFIWKEGTLIDIIFPYSFPTLRKPSKDKVVPTHIGVIEILTFKDSNNKLIPYAAAFKVSGNQHTFYYKEGAKFNEVLVSLIKFIYSNYPGRIFYVHNLDHYGIYLLNAIVSNSTEVGKVSTVMNENLIYKISTPHITILDSKKLLNTTKAKVLEDFNTGYKLMECPGDLATEYNLFFNGYINSSYTDLSITKKDNTYIKFSMEEKSIQYLRNNLEGLFEAIHKFSTIIYDKYTLDITKCTTISSLSYKIFLTNFYKTKDNVKVIGGIVENDIRNAHYGGVTAINQNHATNVFYYDMNSQYPSAMRNPMPVGNPTLHSNIDLDNSFGFIYAHILVPDNQISLIPYRTELGVIEYPSTDFSGWYFSEELKALKLLNYQIKVEGGYIFENSSSVFTSFVEKIYHERISAKKDNNHTIANIIKLLLNSLYGKTGMNSINTFSKIIHNDDLQSFDIQYTVIKHIHLPNDYTLVVAHNQLNIELIELLNSTINSTKPMTTGKYSQSSVPLAAAISSYARISMHPFKTLAENDWIYSDTDSIILEKELDQQWVSPYELGKMKLEYNVKEVFCLGPKFYAMVISGQPDQVIIKCAGIDSQQLSLEIIQQLMLGIEKKVHAEVMLKKYDESNAVFVVNRNITLKFNPKYNITPRAWALPLFEIKLN</sequence>
<evidence type="ECO:0000259" key="9">
    <source>
        <dbReference type="Pfam" id="PF03175"/>
    </source>
</evidence>
<keyword evidence="6 8" id="KW-0238">DNA-binding</keyword>
<dbReference type="InterPro" id="IPR004868">
    <property type="entry name" value="DNA-dir_DNA_pol_B_mt/vir"/>
</dbReference>